<dbReference type="EMBL" id="FOFO01000043">
    <property type="protein sequence ID" value="SEQ51627.1"/>
    <property type="molecule type" value="Genomic_DNA"/>
</dbReference>
<dbReference type="SUPFAM" id="SSF55681">
    <property type="entry name" value="Class II aaRS and biotin synthetases"/>
    <property type="match status" value="1"/>
</dbReference>
<evidence type="ECO:0000313" key="4">
    <source>
        <dbReference type="Proteomes" id="UP000199496"/>
    </source>
</evidence>
<evidence type="ECO:0000313" key="3">
    <source>
        <dbReference type="EMBL" id="SEQ51627.1"/>
    </source>
</evidence>
<dbReference type="Pfam" id="PF03099">
    <property type="entry name" value="BPL_LplA_LipB"/>
    <property type="match status" value="1"/>
</dbReference>
<dbReference type="CDD" id="cd16442">
    <property type="entry name" value="BPL"/>
    <property type="match status" value="1"/>
</dbReference>
<organism evidence="3 4">
    <name type="scientific">Ectothiorhodospira magna</name>
    <dbReference type="NCBI Taxonomy" id="867345"/>
    <lineage>
        <taxon>Bacteria</taxon>
        <taxon>Pseudomonadati</taxon>
        <taxon>Pseudomonadota</taxon>
        <taxon>Gammaproteobacteria</taxon>
        <taxon>Chromatiales</taxon>
        <taxon>Ectothiorhodospiraceae</taxon>
        <taxon>Ectothiorhodospira</taxon>
    </lineage>
</organism>
<feature type="domain" description="BPL/LPL catalytic" evidence="2">
    <location>
        <begin position="56"/>
        <end position="236"/>
    </location>
</feature>
<dbReference type="Gene3D" id="3.30.930.10">
    <property type="entry name" value="Bira Bifunctional Protein, Domain 2"/>
    <property type="match status" value="1"/>
</dbReference>
<sequence>MWSPNALAQHLGVSGHQVVAGLEALSALGLALREEGTQVGLRDPLELLDAERITAARTGPPLRLQVLEQVDSTNAWLARQQASPVPMACVADIQWAGRGRRGRPWLMPLGAGLPLSIGWDIRHWPALDPTITLAAGAVVIQALTGLGARGLSLKWPNDILVHGRKLGGILVEGQVRAGTGAYLILGLGLNRHLPGPLSIDQPHGDLREAGIDPALSCNMLAAALLDALAQLPDSYPDPGFAAYQSQWQAHDACAGQPVVVHQGAHTLTGEGGGVDEQGRLRVLTTTGPVMVEAGEVTLRLLLSTTPD</sequence>
<dbReference type="GO" id="GO:0004077">
    <property type="term" value="F:biotin--[biotin carboxyl-carrier protein] ligase activity"/>
    <property type="evidence" value="ECO:0007669"/>
    <property type="project" value="InterPro"/>
</dbReference>
<dbReference type="Proteomes" id="UP000199496">
    <property type="component" value="Unassembled WGS sequence"/>
</dbReference>
<dbReference type="InterPro" id="IPR045864">
    <property type="entry name" value="aa-tRNA-synth_II/BPL/LPL"/>
</dbReference>
<evidence type="ECO:0000259" key="2">
    <source>
        <dbReference type="PROSITE" id="PS51733"/>
    </source>
</evidence>
<dbReference type="PROSITE" id="PS51733">
    <property type="entry name" value="BPL_LPL_CATALYTIC"/>
    <property type="match status" value="1"/>
</dbReference>
<dbReference type="SUPFAM" id="SSF50037">
    <property type="entry name" value="C-terminal domain of transcriptional repressors"/>
    <property type="match status" value="1"/>
</dbReference>
<dbReference type="PANTHER" id="PTHR12835">
    <property type="entry name" value="BIOTIN PROTEIN LIGASE"/>
    <property type="match status" value="1"/>
</dbReference>
<dbReference type="InterPro" id="IPR008988">
    <property type="entry name" value="Transcriptional_repressor_C"/>
</dbReference>
<dbReference type="GO" id="GO:0005737">
    <property type="term" value="C:cytoplasm"/>
    <property type="evidence" value="ECO:0007669"/>
    <property type="project" value="TreeGrafter"/>
</dbReference>
<dbReference type="NCBIfam" id="TIGR00121">
    <property type="entry name" value="birA_ligase"/>
    <property type="match status" value="1"/>
</dbReference>
<name>A0A1H9GNB0_9GAMM</name>
<evidence type="ECO:0000256" key="1">
    <source>
        <dbReference type="ARBA" id="ARBA00022598"/>
    </source>
</evidence>
<dbReference type="InterPro" id="IPR004408">
    <property type="entry name" value="Biotin_CoA_COase_ligase"/>
</dbReference>
<accession>A0A1H9GNB0</accession>
<proteinExistence type="predicted"/>
<dbReference type="Gene3D" id="2.30.30.100">
    <property type="match status" value="1"/>
</dbReference>
<dbReference type="PANTHER" id="PTHR12835:SF5">
    <property type="entry name" value="BIOTIN--PROTEIN LIGASE"/>
    <property type="match status" value="1"/>
</dbReference>
<dbReference type="STRING" id="867345.SAMN05421693_1431"/>
<keyword evidence="1 3" id="KW-0436">Ligase</keyword>
<gene>
    <name evidence="3" type="ORF">SAMN05421693_1431</name>
</gene>
<dbReference type="InterPro" id="IPR004143">
    <property type="entry name" value="BPL_LPL_catalytic"/>
</dbReference>
<reference evidence="3 4" key="1">
    <citation type="submission" date="2016-10" db="EMBL/GenBank/DDBJ databases">
        <authorList>
            <person name="de Groot N.N."/>
        </authorList>
    </citation>
    <scope>NUCLEOTIDE SEQUENCE [LARGE SCALE GENOMIC DNA]</scope>
    <source>
        <strain evidence="3 4">B7-7</strain>
    </source>
</reference>
<dbReference type="AlphaFoldDB" id="A0A1H9GNB0"/>
<protein>
    <submittedName>
        <fullName evidence="3">BirA family transcriptional regulator, biotin operon repressor / biotin-[acetyl-CoA-carboxylase] ligase</fullName>
    </submittedName>
</protein>
<keyword evidence="4" id="KW-1185">Reference proteome</keyword>